<comment type="subcellular location">
    <subcellularLocation>
        <location evidence="1 11">Cell outer membrane</location>
        <topology evidence="1 11">Multi-pass membrane protein</topology>
    </subcellularLocation>
</comment>
<organism evidence="17 18">
    <name type="scientific">Shewanella sedimentimangrovi</name>
    <dbReference type="NCBI Taxonomy" id="2814293"/>
    <lineage>
        <taxon>Bacteria</taxon>
        <taxon>Pseudomonadati</taxon>
        <taxon>Pseudomonadota</taxon>
        <taxon>Gammaproteobacteria</taxon>
        <taxon>Alteromonadales</taxon>
        <taxon>Shewanellaceae</taxon>
        <taxon>Shewanella</taxon>
    </lineage>
</organism>
<feature type="region of interest" description="Disordered" evidence="13">
    <location>
        <begin position="564"/>
        <end position="583"/>
    </location>
</feature>
<keyword evidence="2 11" id="KW-0813">Transport</keyword>
<keyword evidence="7" id="KW-0406">Ion transport</keyword>
<dbReference type="InterPro" id="IPR000531">
    <property type="entry name" value="Beta-barrel_TonB"/>
</dbReference>
<dbReference type="InterPro" id="IPR012910">
    <property type="entry name" value="Plug_dom"/>
</dbReference>
<dbReference type="RefSeq" id="WP_207379722.1">
    <property type="nucleotide sequence ID" value="NZ_CP071502.1"/>
</dbReference>
<comment type="similarity">
    <text evidence="11 12">Belongs to the TonB-dependent receptor family.</text>
</comment>
<evidence type="ECO:0000256" key="7">
    <source>
        <dbReference type="ARBA" id="ARBA00023065"/>
    </source>
</evidence>
<dbReference type="InterPro" id="IPR039426">
    <property type="entry name" value="TonB-dep_rcpt-like"/>
</dbReference>
<proteinExistence type="inferred from homology"/>
<evidence type="ECO:0000256" key="12">
    <source>
        <dbReference type="RuleBase" id="RU003357"/>
    </source>
</evidence>
<dbReference type="Pfam" id="PF07715">
    <property type="entry name" value="Plug"/>
    <property type="match status" value="1"/>
</dbReference>
<evidence type="ECO:0000256" key="5">
    <source>
        <dbReference type="ARBA" id="ARBA00022692"/>
    </source>
</evidence>
<evidence type="ECO:0000256" key="14">
    <source>
        <dbReference type="SAM" id="SignalP"/>
    </source>
</evidence>
<dbReference type="EMBL" id="CP071502">
    <property type="protein sequence ID" value="QSX36341.1"/>
    <property type="molecule type" value="Genomic_DNA"/>
</dbReference>
<evidence type="ECO:0000259" key="15">
    <source>
        <dbReference type="Pfam" id="PF00593"/>
    </source>
</evidence>
<sequence>MSANKPAAMRVSLVCSAILATLTTVPVSAIAEESAENTTSIEKVTVTARRKTETLVEIPMAISSVSAMEIADRNYTSATDLYRTLAGAAMPRGQLILRGLSGGNSTTPDTTTTFVDDVPYDFTNLSDVERVEVLRGPQGTLYGSNAIGGTVRIITKKPVLDEFELFGSVQAGSEKDVDGYDSNISLGINMPLIDGKLALRVNGNLGHDQRPLVNVNTGLQSDADSGFVRSQLLWKATDDLNVIFGFARVEFDSRGNTLGDTSQPGYYYDYSLSENPDAAYGYDVDVFEVECPDGASRPQCRLGTAPRAKGGVPERYQIWERLDPWYKETDNLFTLNIQDENFFNFATLTYAGSFRKNKTDGLDNWTRLDGDDLFLTWIINDDYYEETTHELRLQNLDANSPLSWTVGMFYDKTETKDNPNTQNQYHEGGDKAWAIMNYWYEVDWAAMGEQYFGNNQHNWNSATQLDYAREFAMFADVAYTFDLGDMGELELNGGIRRFDLKDEFIATERGIWTNWDEPWEDVETNTDGEESGNRYKFSASWRPSNDFSVYALYSEGYRPGGNNGPLPGSCIDDPQAPNRKNRYTSDSIDNYELGIKASVLDNRFDFAAAVYQIDWTGIKTDVYMDTCGFSYTANAGEARSRGFEFESTARLTDDLTMTFNTSYTNSELLEDNDSIGGKKGDKMTMVPDWNGYLALDQGFQMFGKQAYIRGDWTYYGEYKTHFNVRPEDVVPSYSYFNLSGRYEVSDNIKLSVHINNVFDKEAEKYKRARSRSINNTVAQEYIEFLEGRSITVRLDYTFF</sequence>
<evidence type="ECO:0000313" key="18">
    <source>
        <dbReference type="Proteomes" id="UP000663207"/>
    </source>
</evidence>
<keyword evidence="3 11" id="KW-1134">Transmembrane beta strand</keyword>
<evidence type="ECO:0000256" key="6">
    <source>
        <dbReference type="ARBA" id="ARBA00023004"/>
    </source>
</evidence>
<feature type="chain" id="PRO_5046719832" evidence="14">
    <location>
        <begin position="32"/>
        <end position="799"/>
    </location>
</feature>
<dbReference type="Proteomes" id="UP000663207">
    <property type="component" value="Chromosome"/>
</dbReference>
<keyword evidence="14" id="KW-0732">Signal</keyword>
<keyword evidence="17" id="KW-0675">Receptor</keyword>
<dbReference type="PANTHER" id="PTHR32552:SF81">
    <property type="entry name" value="TONB-DEPENDENT OUTER MEMBRANE RECEPTOR"/>
    <property type="match status" value="1"/>
</dbReference>
<evidence type="ECO:0000256" key="9">
    <source>
        <dbReference type="ARBA" id="ARBA00023136"/>
    </source>
</evidence>
<keyword evidence="4" id="KW-0410">Iron transport</keyword>
<feature type="domain" description="TonB-dependent receptor plug" evidence="16">
    <location>
        <begin position="56"/>
        <end position="150"/>
    </location>
</feature>
<name>A0ABX7QZJ7_9GAMM</name>
<evidence type="ECO:0000256" key="11">
    <source>
        <dbReference type="PROSITE-ProRule" id="PRU01360"/>
    </source>
</evidence>
<dbReference type="SUPFAM" id="SSF56935">
    <property type="entry name" value="Porins"/>
    <property type="match status" value="1"/>
</dbReference>
<evidence type="ECO:0000256" key="8">
    <source>
        <dbReference type="ARBA" id="ARBA00023077"/>
    </source>
</evidence>
<evidence type="ECO:0000256" key="3">
    <source>
        <dbReference type="ARBA" id="ARBA00022452"/>
    </source>
</evidence>
<dbReference type="InterPro" id="IPR036942">
    <property type="entry name" value="Beta-barrel_TonB_sf"/>
</dbReference>
<keyword evidence="5 11" id="KW-0812">Transmembrane</keyword>
<feature type="domain" description="TonB-dependent receptor-like beta-barrel" evidence="15">
    <location>
        <begin position="288"/>
        <end position="757"/>
    </location>
</feature>
<dbReference type="PROSITE" id="PS52016">
    <property type="entry name" value="TONB_DEPENDENT_REC_3"/>
    <property type="match status" value="1"/>
</dbReference>
<keyword evidence="6" id="KW-0408">Iron</keyword>
<keyword evidence="18" id="KW-1185">Reference proteome</keyword>
<keyword evidence="9 11" id="KW-0472">Membrane</keyword>
<dbReference type="Gene3D" id="2.40.170.20">
    <property type="entry name" value="TonB-dependent receptor, beta-barrel domain"/>
    <property type="match status" value="1"/>
</dbReference>
<evidence type="ECO:0000256" key="1">
    <source>
        <dbReference type="ARBA" id="ARBA00004571"/>
    </source>
</evidence>
<dbReference type="Pfam" id="PF00593">
    <property type="entry name" value="TonB_dep_Rec_b-barrel"/>
    <property type="match status" value="1"/>
</dbReference>
<keyword evidence="10 11" id="KW-0998">Cell outer membrane</keyword>
<evidence type="ECO:0000256" key="2">
    <source>
        <dbReference type="ARBA" id="ARBA00022448"/>
    </source>
</evidence>
<evidence type="ECO:0000256" key="13">
    <source>
        <dbReference type="SAM" id="MobiDB-lite"/>
    </source>
</evidence>
<reference evidence="17 18" key="1">
    <citation type="submission" date="2021-03" db="EMBL/GenBank/DDBJ databases">
        <title>Novel species identification of genus Shewanella.</title>
        <authorList>
            <person name="Liu G."/>
            <person name="Zhang Q."/>
        </authorList>
    </citation>
    <scope>NUCLEOTIDE SEQUENCE [LARGE SCALE GENOMIC DNA]</scope>
    <source>
        <strain evidence="17 18">FJAT-52962</strain>
    </source>
</reference>
<evidence type="ECO:0000256" key="4">
    <source>
        <dbReference type="ARBA" id="ARBA00022496"/>
    </source>
</evidence>
<evidence type="ECO:0000256" key="10">
    <source>
        <dbReference type="ARBA" id="ARBA00023237"/>
    </source>
</evidence>
<accession>A0ABX7QZJ7</accession>
<evidence type="ECO:0000259" key="16">
    <source>
        <dbReference type="Pfam" id="PF07715"/>
    </source>
</evidence>
<gene>
    <name evidence="17" type="ORF">JYB85_13615</name>
</gene>
<feature type="signal peptide" evidence="14">
    <location>
        <begin position="1"/>
        <end position="31"/>
    </location>
</feature>
<protein>
    <submittedName>
        <fullName evidence="17">TonB-dependent receptor</fullName>
    </submittedName>
</protein>
<dbReference type="PANTHER" id="PTHR32552">
    <property type="entry name" value="FERRICHROME IRON RECEPTOR-RELATED"/>
    <property type="match status" value="1"/>
</dbReference>
<keyword evidence="8 12" id="KW-0798">TonB box</keyword>
<evidence type="ECO:0000313" key="17">
    <source>
        <dbReference type="EMBL" id="QSX36341.1"/>
    </source>
</evidence>